<dbReference type="OrthoDB" id="343296at2759"/>
<evidence type="ECO:0000256" key="1">
    <source>
        <dbReference type="ARBA" id="ARBA00022723"/>
    </source>
</evidence>
<sequence length="231" mass="26272">MASKNNGVVFEDYFPTMVEKLGTQGFMKELRNGFELLMERERRVITFESLKNNSALLGLQGMTDEELMCMLREGDLDGDGALNEMEFCTLMFRLSPDLMKNSKHLLEDAILRMKKKCELCKCEAKLYCESDEANLCWECDTKVHSANFIVTKHSRFLLCHSCHSLTPWHASGPHLLPTVSFCTHCHHEQNQVVPPWSCTPPPPPASCSSNISECSDILTEEEEEEEEDVSD</sequence>
<dbReference type="EMBL" id="JAAIUW010000013">
    <property type="protein sequence ID" value="KAF7803576.1"/>
    <property type="molecule type" value="Genomic_DNA"/>
</dbReference>
<dbReference type="SUPFAM" id="SSF47473">
    <property type="entry name" value="EF-hand"/>
    <property type="match status" value="1"/>
</dbReference>
<feature type="domain" description="B box-type" evidence="6">
    <location>
        <begin position="112"/>
        <end position="158"/>
    </location>
</feature>
<evidence type="ECO:0000256" key="5">
    <source>
        <dbReference type="PROSITE-ProRule" id="PRU00024"/>
    </source>
</evidence>
<evidence type="ECO:0000313" key="8">
    <source>
        <dbReference type="EMBL" id="KAF7803576.1"/>
    </source>
</evidence>
<dbReference type="PANTHER" id="PTHR47319:SF5">
    <property type="entry name" value="CALCIUM-BINDING EF-HAND PROTEIN"/>
    <property type="match status" value="1"/>
</dbReference>
<dbReference type="GO" id="GO:0008270">
    <property type="term" value="F:zinc ion binding"/>
    <property type="evidence" value="ECO:0007669"/>
    <property type="project" value="UniProtKB-KW"/>
</dbReference>
<accession>A0A834SHM0</accession>
<feature type="domain" description="EF-hand" evidence="7">
    <location>
        <begin position="62"/>
        <end position="97"/>
    </location>
</feature>
<evidence type="ECO:0000313" key="9">
    <source>
        <dbReference type="Proteomes" id="UP000634136"/>
    </source>
</evidence>
<name>A0A834SHM0_9FABA</name>
<protein>
    <submittedName>
        <fullName evidence="8">Calcium-binding protein PBP1</fullName>
    </submittedName>
</protein>
<dbReference type="GO" id="GO:0005509">
    <property type="term" value="F:calcium ion binding"/>
    <property type="evidence" value="ECO:0007669"/>
    <property type="project" value="InterPro"/>
</dbReference>
<dbReference type="InterPro" id="IPR011992">
    <property type="entry name" value="EF-hand-dom_pair"/>
</dbReference>
<dbReference type="PROSITE" id="PS50222">
    <property type="entry name" value="EF_HAND_2"/>
    <property type="match status" value="1"/>
</dbReference>
<keyword evidence="2 5" id="KW-0863">Zinc-finger</keyword>
<dbReference type="SMART" id="SM00336">
    <property type="entry name" value="BBOX"/>
    <property type="match status" value="1"/>
</dbReference>
<dbReference type="CDD" id="cd19821">
    <property type="entry name" value="Bbox1_BBX-like"/>
    <property type="match status" value="1"/>
</dbReference>
<dbReference type="InterPro" id="IPR018247">
    <property type="entry name" value="EF_Hand_1_Ca_BS"/>
</dbReference>
<organism evidence="8 9">
    <name type="scientific">Senna tora</name>
    <dbReference type="NCBI Taxonomy" id="362788"/>
    <lineage>
        <taxon>Eukaryota</taxon>
        <taxon>Viridiplantae</taxon>
        <taxon>Streptophyta</taxon>
        <taxon>Embryophyta</taxon>
        <taxon>Tracheophyta</taxon>
        <taxon>Spermatophyta</taxon>
        <taxon>Magnoliopsida</taxon>
        <taxon>eudicotyledons</taxon>
        <taxon>Gunneridae</taxon>
        <taxon>Pentapetalae</taxon>
        <taxon>rosids</taxon>
        <taxon>fabids</taxon>
        <taxon>Fabales</taxon>
        <taxon>Fabaceae</taxon>
        <taxon>Caesalpinioideae</taxon>
        <taxon>Cassia clade</taxon>
        <taxon>Senna</taxon>
    </lineage>
</organism>
<gene>
    <name evidence="8" type="ORF">G2W53_042687</name>
</gene>
<keyword evidence="1" id="KW-0479">Metal-binding</keyword>
<dbReference type="PROSITE" id="PS50119">
    <property type="entry name" value="ZF_BBOX"/>
    <property type="match status" value="1"/>
</dbReference>
<dbReference type="InterPro" id="IPR002048">
    <property type="entry name" value="EF_hand_dom"/>
</dbReference>
<dbReference type="InterPro" id="IPR000315">
    <property type="entry name" value="Znf_B-box"/>
</dbReference>
<dbReference type="PROSITE" id="PS00018">
    <property type="entry name" value="EF_HAND_1"/>
    <property type="match status" value="1"/>
</dbReference>
<dbReference type="InterPro" id="IPR044205">
    <property type="entry name" value="KIC/PBP1/KRP1"/>
</dbReference>
<dbReference type="Gene3D" id="1.10.238.10">
    <property type="entry name" value="EF-hand"/>
    <property type="match status" value="1"/>
</dbReference>
<dbReference type="InterPro" id="IPR049808">
    <property type="entry name" value="CONSTANS-like_Bbox1"/>
</dbReference>
<reference evidence="8" key="1">
    <citation type="submission" date="2020-09" db="EMBL/GenBank/DDBJ databases">
        <title>Genome-Enabled Discovery of Anthraquinone Biosynthesis in Senna tora.</title>
        <authorList>
            <person name="Kang S.-H."/>
            <person name="Pandey R.P."/>
            <person name="Lee C.-M."/>
            <person name="Sim J.-S."/>
            <person name="Jeong J.-T."/>
            <person name="Choi B.-S."/>
            <person name="Jung M."/>
            <person name="Ginzburg D."/>
            <person name="Zhao K."/>
            <person name="Won S.Y."/>
            <person name="Oh T.-J."/>
            <person name="Yu Y."/>
            <person name="Kim N.-H."/>
            <person name="Lee O.R."/>
            <person name="Lee T.-H."/>
            <person name="Bashyal P."/>
            <person name="Kim T.-S."/>
            <person name="Lee W.-H."/>
            <person name="Kawkins C."/>
            <person name="Kim C.-K."/>
            <person name="Kim J.S."/>
            <person name="Ahn B.O."/>
            <person name="Rhee S.Y."/>
            <person name="Sohng J.K."/>
        </authorList>
    </citation>
    <scope>NUCLEOTIDE SEQUENCE</scope>
    <source>
        <tissue evidence="8">Leaf</tissue>
    </source>
</reference>
<evidence type="ECO:0000259" key="6">
    <source>
        <dbReference type="PROSITE" id="PS50119"/>
    </source>
</evidence>
<keyword evidence="3" id="KW-0862">Zinc</keyword>
<evidence type="ECO:0000256" key="4">
    <source>
        <dbReference type="ARBA" id="ARBA00022837"/>
    </source>
</evidence>
<dbReference type="Proteomes" id="UP000634136">
    <property type="component" value="Unassembled WGS sequence"/>
</dbReference>
<evidence type="ECO:0000259" key="7">
    <source>
        <dbReference type="PROSITE" id="PS50222"/>
    </source>
</evidence>
<comment type="caution">
    <text evidence="8">The sequence shown here is derived from an EMBL/GenBank/DDBJ whole genome shotgun (WGS) entry which is preliminary data.</text>
</comment>
<keyword evidence="4" id="KW-0106">Calcium</keyword>
<dbReference type="Pfam" id="PF13833">
    <property type="entry name" value="EF-hand_8"/>
    <property type="match status" value="1"/>
</dbReference>
<dbReference type="AlphaFoldDB" id="A0A834SHM0"/>
<evidence type="ECO:0000256" key="3">
    <source>
        <dbReference type="ARBA" id="ARBA00022833"/>
    </source>
</evidence>
<dbReference type="PANTHER" id="PTHR47319">
    <property type="entry name" value="CALCIUM-BINDING PROTEIN KIC"/>
    <property type="match status" value="1"/>
</dbReference>
<evidence type="ECO:0000256" key="2">
    <source>
        <dbReference type="ARBA" id="ARBA00022771"/>
    </source>
</evidence>
<keyword evidence="9" id="KW-1185">Reference proteome</keyword>
<proteinExistence type="predicted"/>